<dbReference type="OrthoDB" id="9813617at2"/>
<feature type="transmembrane region" description="Helical" evidence="6">
    <location>
        <begin position="55"/>
        <end position="76"/>
    </location>
</feature>
<dbReference type="PANTHER" id="PTHR42920">
    <property type="entry name" value="OS03G0707200 PROTEIN-RELATED"/>
    <property type="match status" value="1"/>
</dbReference>
<feature type="transmembrane region" description="Helical" evidence="6">
    <location>
        <begin position="235"/>
        <end position="256"/>
    </location>
</feature>
<feature type="domain" description="EamA" evidence="7">
    <location>
        <begin position="24"/>
        <end position="161"/>
    </location>
</feature>
<dbReference type="SUPFAM" id="SSF103481">
    <property type="entry name" value="Multidrug resistance efflux transporter EmrE"/>
    <property type="match status" value="2"/>
</dbReference>
<gene>
    <name evidence="8" type="ORF">VII00023_00090</name>
</gene>
<dbReference type="InterPro" id="IPR037185">
    <property type="entry name" value="EmrE-like"/>
</dbReference>
<dbReference type="Proteomes" id="UP000004605">
    <property type="component" value="Unassembled WGS sequence"/>
</dbReference>
<accession>F9S1C2</accession>
<keyword evidence="9" id="KW-1185">Reference proteome</keyword>
<organism evidence="8 9">
    <name type="scientific">Vibrio ichthyoenteri ATCC 700023</name>
    <dbReference type="NCBI Taxonomy" id="870968"/>
    <lineage>
        <taxon>Bacteria</taxon>
        <taxon>Pseudomonadati</taxon>
        <taxon>Pseudomonadota</taxon>
        <taxon>Gammaproteobacteria</taxon>
        <taxon>Vibrionales</taxon>
        <taxon>Vibrionaceae</taxon>
        <taxon>Vibrio</taxon>
    </lineage>
</organism>
<name>F9S1C2_9VIBR</name>
<dbReference type="GO" id="GO:0005886">
    <property type="term" value="C:plasma membrane"/>
    <property type="evidence" value="ECO:0007669"/>
    <property type="project" value="UniProtKB-SubCell"/>
</dbReference>
<keyword evidence="4 6" id="KW-1133">Transmembrane helix</keyword>
<evidence type="ECO:0000256" key="2">
    <source>
        <dbReference type="ARBA" id="ARBA00022475"/>
    </source>
</evidence>
<dbReference type="InterPro" id="IPR000620">
    <property type="entry name" value="EamA_dom"/>
</dbReference>
<sequence length="312" mass="33202">MSDATDSRKTTTGPFSSIARQYQIGLLLAFIGCLLFSLKPILVKLAYQAGGDATSIMALRALSSLPLYLVTLIFLCRKHTTRVKLRSHGFKAAIIGILGYYLASFLDISALSYISAQLERLLIFLFPSFVVLISWVVDKQPPTRKIIAATLVGYLGTALILAQDFQTLGSSVGIGALLAVSSALVFAIYLVASKPLIGALGSSLFTSVGMGSAGVAILIHLFVNGTNFEAWSSELIIIGVTLGLFCTVLPSYFVAAAMARLSPTELSLANNLGPAITAAAAVMILGELFTVWHAIGMMLVIFSVVMINRTKK</sequence>
<feature type="transmembrane region" description="Helical" evidence="6">
    <location>
        <begin position="204"/>
        <end position="223"/>
    </location>
</feature>
<feature type="transmembrane region" description="Helical" evidence="6">
    <location>
        <begin position="168"/>
        <end position="192"/>
    </location>
</feature>
<dbReference type="RefSeq" id="WP_006711893.1">
    <property type="nucleotide sequence ID" value="NZ_AFWF01000104.1"/>
</dbReference>
<keyword evidence="2" id="KW-1003">Cell membrane</keyword>
<feature type="transmembrane region" description="Helical" evidence="6">
    <location>
        <begin position="146"/>
        <end position="162"/>
    </location>
</feature>
<dbReference type="Pfam" id="PF00892">
    <property type="entry name" value="EamA"/>
    <property type="match status" value="2"/>
</dbReference>
<feature type="transmembrane region" description="Helical" evidence="6">
    <location>
        <begin position="291"/>
        <end position="308"/>
    </location>
</feature>
<dbReference type="PANTHER" id="PTHR42920:SF5">
    <property type="entry name" value="EAMA DOMAIN-CONTAINING PROTEIN"/>
    <property type="match status" value="1"/>
</dbReference>
<evidence type="ECO:0000259" key="7">
    <source>
        <dbReference type="Pfam" id="PF00892"/>
    </source>
</evidence>
<dbReference type="EMBL" id="AFWF01000104">
    <property type="protein sequence ID" value="EGU41961.1"/>
    <property type="molecule type" value="Genomic_DNA"/>
</dbReference>
<reference evidence="8 9" key="1">
    <citation type="journal article" date="2012" name="Int. J. Syst. Evol. Microbiol.">
        <title>Vibrio caribbeanicus sp. nov., isolated from the marine sponge Scleritoderma cyanea.</title>
        <authorList>
            <person name="Hoffmann M."/>
            <person name="Monday S.R."/>
            <person name="Allard M.W."/>
            <person name="Strain E.A."/>
            <person name="Whittaker P."/>
            <person name="Naum M."/>
            <person name="McCarthy P.J."/>
            <person name="Lopez J.V."/>
            <person name="Fischer M."/>
            <person name="Brown E.W."/>
        </authorList>
    </citation>
    <scope>NUCLEOTIDE SEQUENCE [LARGE SCALE GENOMIC DNA]</scope>
    <source>
        <strain evidence="8 9">ATCC 700023</strain>
    </source>
</reference>
<evidence type="ECO:0000256" key="5">
    <source>
        <dbReference type="ARBA" id="ARBA00023136"/>
    </source>
</evidence>
<keyword evidence="3 6" id="KW-0812">Transmembrane</keyword>
<feature type="transmembrane region" description="Helical" evidence="6">
    <location>
        <begin position="24"/>
        <end position="43"/>
    </location>
</feature>
<feature type="domain" description="EamA" evidence="7">
    <location>
        <begin position="174"/>
        <end position="308"/>
    </location>
</feature>
<evidence type="ECO:0000313" key="9">
    <source>
        <dbReference type="Proteomes" id="UP000004605"/>
    </source>
</evidence>
<evidence type="ECO:0000256" key="4">
    <source>
        <dbReference type="ARBA" id="ARBA00022989"/>
    </source>
</evidence>
<comment type="caution">
    <text evidence="8">The sequence shown here is derived from an EMBL/GenBank/DDBJ whole genome shotgun (WGS) entry which is preliminary data.</text>
</comment>
<comment type="subcellular location">
    <subcellularLocation>
        <location evidence="1">Cell membrane</location>
        <topology evidence="1">Multi-pass membrane protein</topology>
    </subcellularLocation>
</comment>
<dbReference type="AlphaFoldDB" id="F9S1C2"/>
<evidence type="ECO:0000256" key="6">
    <source>
        <dbReference type="SAM" id="Phobius"/>
    </source>
</evidence>
<keyword evidence="5 6" id="KW-0472">Membrane</keyword>
<evidence type="ECO:0000313" key="8">
    <source>
        <dbReference type="EMBL" id="EGU41961.1"/>
    </source>
</evidence>
<protein>
    <recommendedName>
        <fullName evidence="7">EamA domain-containing protein</fullName>
    </recommendedName>
</protein>
<feature type="transmembrane region" description="Helical" evidence="6">
    <location>
        <begin position="120"/>
        <end position="137"/>
    </location>
</feature>
<feature type="transmembrane region" description="Helical" evidence="6">
    <location>
        <begin position="268"/>
        <end position="285"/>
    </location>
</feature>
<feature type="transmembrane region" description="Helical" evidence="6">
    <location>
        <begin position="88"/>
        <end position="114"/>
    </location>
</feature>
<evidence type="ECO:0000256" key="1">
    <source>
        <dbReference type="ARBA" id="ARBA00004651"/>
    </source>
</evidence>
<proteinExistence type="predicted"/>
<dbReference type="InterPro" id="IPR051258">
    <property type="entry name" value="Diverse_Substrate_Transporter"/>
</dbReference>
<evidence type="ECO:0000256" key="3">
    <source>
        <dbReference type="ARBA" id="ARBA00022692"/>
    </source>
</evidence>